<evidence type="ECO:0000256" key="1">
    <source>
        <dbReference type="ARBA" id="ARBA00004202"/>
    </source>
</evidence>
<keyword evidence="9" id="KW-0472">Membrane</keyword>
<evidence type="ECO:0000256" key="9">
    <source>
        <dbReference type="ARBA" id="ARBA00023136"/>
    </source>
</evidence>
<dbReference type="Pfam" id="PF00005">
    <property type="entry name" value="ABC_tran"/>
    <property type="match status" value="1"/>
</dbReference>
<evidence type="ECO:0000313" key="12">
    <source>
        <dbReference type="Proteomes" id="UP001596028"/>
    </source>
</evidence>
<keyword evidence="6" id="KW-0547">Nucleotide-binding</keyword>
<accession>A0ABV9FFN9</accession>
<sequence>MGSALLEVCDMEVTFRIGKQAYPALRQISFRVEEKETVGIVGESGCGKSLTSLAVMGLLPETAEMTRGAMTLDGKPLDPASPEDWSSIRGRQASMIFQNPMSALNPLMPVGKQIAEMASIHLSVPTREARRLATEMMARVGLSRVERLYGDYPHQLSGGMMQRIMIAMALICRPKLLIADEPTTALDVTIQAQILDLLNEMNRAMGTAILFISHDLGVIREVCDRVVVMYAGYVVEDAPVGEILERPKHPYTTGLLQSLPSLGKKGRPLYAIPGRVPPLADRGTGCPFAGRCPSATELCRSKTPELREVESGHRVRCHLYESDGRAVEWRR</sequence>
<gene>
    <name evidence="11" type="ORF">ACFO3S_16435</name>
</gene>
<dbReference type="PANTHER" id="PTHR43297:SF14">
    <property type="entry name" value="ATPASE AAA-TYPE CORE DOMAIN-CONTAINING PROTEIN"/>
    <property type="match status" value="1"/>
</dbReference>
<dbReference type="CDD" id="cd03257">
    <property type="entry name" value="ABC_NikE_OppD_transporters"/>
    <property type="match status" value="1"/>
</dbReference>
<keyword evidence="3" id="KW-0813">Transport</keyword>
<evidence type="ECO:0000256" key="4">
    <source>
        <dbReference type="ARBA" id="ARBA00022475"/>
    </source>
</evidence>
<dbReference type="Gene3D" id="3.40.50.300">
    <property type="entry name" value="P-loop containing nucleotide triphosphate hydrolases"/>
    <property type="match status" value="1"/>
</dbReference>
<organism evidence="11 12">
    <name type="scientific">Cohnella hongkongensis</name>
    <dbReference type="NCBI Taxonomy" id="178337"/>
    <lineage>
        <taxon>Bacteria</taxon>
        <taxon>Bacillati</taxon>
        <taxon>Bacillota</taxon>
        <taxon>Bacilli</taxon>
        <taxon>Bacillales</taxon>
        <taxon>Paenibacillaceae</taxon>
        <taxon>Cohnella</taxon>
    </lineage>
</organism>
<dbReference type="PROSITE" id="PS00211">
    <property type="entry name" value="ABC_TRANSPORTER_1"/>
    <property type="match status" value="1"/>
</dbReference>
<dbReference type="InterPro" id="IPR013563">
    <property type="entry name" value="Oligopep_ABC_C"/>
</dbReference>
<dbReference type="InterPro" id="IPR050388">
    <property type="entry name" value="ABC_Ni/Peptide_Import"/>
</dbReference>
<evidence type="ECO:0000256" key="2">
    <source>
        <dbReference type="ARBA" id="ARBA00005417"/>
    </source>
</evidence>
<reference evidence="12" key="1">
    <citation type="journal article" date="2019" name="Int. J. Syst. Evol. Microbiol.">
        <title>The Global Catalogue of Microorganisms (GCM) 10K type strain sequencing project: providing services to taxonomists for standard genome sequencing and annotation.</title>
        <authorList>
            <consortium name="The Broad Institute Genomics Platform"/>
            <consortium name="The Broad Institute Genome Sequencing Center for Infectious Disease"/>
            <person name="Wu L."/>
            <person name="Ma J."/>
        </authorList>
    </citation>
    <scope>NUCLEOTIDE SEQUENCE [LARGE SCALE GENOMIC DNA]</scope>
    <source>
        <strain evidence="12">CCUG 49571</strain>
    </source>
</reference>
<keyword evidence="4" id="KW-1003">Cell membrane</keyword>
<dbReference type="GO" id="GO:0005524">
    <property type="term" value="F:ATP binding"/>
    <property type="evidence" value="ECO:0007669"/>
    <property type="project" value="UniProtKB-KW"/>
</dbReference>
<comment type="caution">
    <text evidence="11">The sequence shown here is derived from an EMBL/GenBank/DDBJ whole genome shotgun (WGS) entry which is preliminary data.</text>
</comment>
<evidence type="ECO:0000259" key="10">
    <source>
        <dbReference type="PROSITE" id="PS50893"/>
    </source>
</evidence>
<evidence type="ECO:0000256" key="3">
    <source>
        <dbReference type="ARBA" id="ARBA00022448"/>
    </source>
</evidence>
<comment type="subcellular location">
    <subcellularLocation>
        <location evidence="1">Cell membrane</location>
        <topology evidence="1">Peripheral membrane protein</topology>
    </subcellularLocation>
</comment>
<proteinExistence type="inferred from homology"/>
<dbReference type="NCBIfam" id="TIGR01727">
    <property type="entry name" value="oligo_HPY"/>
    <property type="match status" value="1"/>
</dbReference>
<dbReference type="PANTHER" id="PTHR43297">
    <property type="entry name" value="OLIGOPEPTIDE TRANSPORT ATP-BINDING PROTEIN APPD"/>
    <property type="match status" value="1"/>
</dbReference>
<evidence type="ECO:0000256" key="8">
    <source>
        <dbReference type="ARBA" id="ARBA00022967"/>
    </source>
</evidence>
<dbReference type="PROSITE" id="PS50893">
    <property type="entry name" value="ABC_TRANSPORTER_2"/>
    <property type="match status" value="1"/>
</dbReference>
<dbReference type="EMBL" id="JBHSEP010000012">
    <property type="protein sequence ID" value="MFC4599843.1"/>
    <property type="molecule type" value="Genomic_DNA"/>
</dbReference>
<name>A0ABV9FFN9_9BACL</name>
<feature type="domain" description="ABC transporter" evidence="10">
    <location>
        <begin position="6"/>
        <end position="256"/>
    </location>
</feature>
<dbReference type="InterPro" id="IPR003593">
    <property type="entry name" value="AAA+_ATPase"/>
</dbReference>
<comment type="similarity">
    <text evidence="2">Belongs to the ABC transporter superfamily.</text>
</comment>
<protein>
    <submittedName>
        <fullName evidence="11">ABC transporter ATP-binding protein</fullName>
    </submittedName>
</protein>
<keyword evidence="12" id="KW-1185">Reference proteome</keyword>
<keyword evidence="7 11" id="KW-0067">ATP-binding</keyword>
<dbReference type="SUPFAM" id="SSF52540">
    <property type="entry name" value="P-loop containing nucleoside triphosphate hydrolases"/>
    <property type="match status" value="1"/>
</dbReference>
<dbReference type="RefSeq" id="WP_378098414.1">
    <property type="nucleotide sequence ID" value="NZ_JBHSEP010000012.1"/>
</dbReference>
<evidence type="ECO:0000256" key="6">
    <source>
        <dbReference type="ARBA" id="ARBA00022741"/>
    </source>
</evidence>
<keyword evidence="8" id="KW-1278">Translocase</keyword>
<dbReference type="InterPro" id="IPR003439">
    <property type="entry name" value="ABC_transporter-like_ATP-bd"/>
</dbReference>
<dbReference type="InterPro" id="IPR017871">
    <property type="entry name" value="ABC_transporter-like_CS"/>
</dbReference>
<dbReference type="Pfam" id="PF08352">
    <property type="entry name" value="oligo_HPY"/>
    <property type="match status" value="1"/>
</dbReference>
<dbReference type="Proteomes" id="UP001596028">
    <property type="component" value="Unassembled WGS sequence"/>
</dbReference>
<dbReference type="SMART" id="SM00382">
    <property type="entry name" value="AAA"/>
    <property type="match status" value="1"/>
</dbReference>
<dbReference type="InterPro" id="IPR027417">
    <property type="entry name" value="P-loop_NTPase"/>
</dbReference>
<evidence type="ECO:0000256" key="7">
    <source>
        <dbReference type="ARBA" id="ARBA00022840"/>
    </source>
</evidence>
<keyword evidence="5" id="KW-0997">Cell inner membrane</keyword>
<evidence type="ECO:0000256" key="5">
    <source>
        <dbReference type="ARBA" id="ARBA00022519"/>
    </source>
</evidence>
<evidence type="ECO:0000313" key="11">
    <source>
        <dbReference type="EMBL" id="MFC4599843.1"/>
    </source>
</evidence>